<gene>
    <name evidence="1" type="ORF">NM688_g8603</name>
</gene>
<comment type="caution">
    <text evidence="1">The sequence shown here is derived from an EMBL/GenBank/DDBJ whole genome shotgun (WGS) entry which is preliminary data.</text>
</comment>
<evidence type="ECO:0000313" key="2">
    <source>
        <dbReference type="Proteomes" id="UP001148662"/>
    </source>
</evidence>
<accession>A0ACC1RSF8</accession>
<keyword evidence="2" id="KW-1185">Reference proteome</keyword>
<sequence>MIVDVPHGIESGTDTEAEGEEEEFVSQNSRESLPPLPPPKESKGAKVGTRPPHLTLDTNQVEERDGADVSQLDSEDFSEDFSHEEPVESTSHSTFIAPALPPIRFSIGGADFSDLLKSVAGQETMKSLDQIIEGMEHQLRVDVTPPPSTSSSAQLATPTNGITRRDDSVDATPVNRREPNGVLEHEPDAGDLTIRREPIIRNRTPSPSPRPVTEFRRENVEASADSLSARNNLSRPRAEPASERSRSFSDTRNFKPSLDHIRRQRSDSNASIVPTGITVTSPENATSKVLRPDTSDLVRARLQEAVADAKERKASHVKFDSEFVDAIVMLLDRQKEDYGDMKRRLDGMKRASQQYVDGLSVAQTEYDRELKARRDAEAEVTRLRVLLSGQAVRLAAVLGETKRQEAQKQLSKDLSESLASLEKELAKLQVERDMTLAEVEELSASKTSPVLADSSDTASHLSRSLSIRFDSIKVQYQHDLLPLTAQKESLVREITELRASRDAFLEEATMLNARNEELAQLHAQYVRRVETGDFERRGDSLDKARPNLNASVTSSTVGFSEDGEKFIKISRPDAAEAPAPQPRKFMKWPGSKSQAPKDASVVVDVTKAKSRVEHTFQQINLLRFTRCDHCGDKIWGSQFRCSVCGIVVHPRCVHQVHIVCSQHGQQSLQEPQEAPAGESIRLFFDTIDDPEHWLLGPSMFGRDLAEQVMADSKDEARTVPVIVDKCIHAVDTLALDYEGIYRKTGGSGLSKMITQLFERGDYGAIDLLDTDRFNDICSVTSVLKTYFRSLPDPLLTFDLHDKFIAAATIKEPEAKGKALAELVTELPREHYHTTRALMLHLHRVCEKSDVNLMHARNLGVVFGPTLMRSRDPNAEFADMAGKALTVEWLVDNAPTLFEKPDPPERENSSS</sequence>
<dbReference type="EMBL" id="JANHOG010002363">
    <property type="protein sequence ID" value="KAJ3524199.1"/>
    <property type="molecule type" value="Genomic_DNA"/>
</dbReference>
<protein>
    <submittedName>
        <fullName evidence="1">Uncharacterized protein</fullName>
    </submittedName>
</protein>
<name>A0ACC1RSF8_9APHY</name>
<proteinExistence type="predicted"/>
<reference evidence="1" key="1">
    <citation type="submission" date="2022-07" db="EMBL/GenBank/DDBJ databases">
        <title>Genome Sequence of Phlebia brevispora.</title>
        <authorList>
            <person name="Buettner E."/>
        </authorList>
    </citation>
    <scope>NUCLEOTIDE SEQUENCE</scope>
    <source>
        <strain evidence="1">MPL23</strain>
    </source>
</reference>
<organism evidence="1 2">
    <name type="scientific">Phlebia brevispora</name>
    <dbReference type="NCBI Taxonomy" id="194682"/>
    <lineage>
        <taxon>Eukaryota</taxon>
        <taxon>Fungi</taxon>
        <taxon>Dikarya</taxon>
        <taxon>Basidiomycota</taxon>
        <taxon>Agaricomycotina</taxon>
        <taxon>Agaricomycetes</taxon>
        <taxon>Polyporales</taxon>
        <taxon>Meruliaceae</taxon>
        <taxon>Phlebia</taxon>
    </lineage>
</organism>
<dbReference type="Proteomes" id="UP001148662">
    <property type="component" value="Unassembled WGS sequence"/>
</dbReference>
<evidence type="ECO:0000313" key="1">
    <source>
        <dbReference type="EMBL" id="KAJ3524199.1"/>
    </source>
</evidence>